<sequence>MIIIVRKSQFSSIMLFENCKIIFHVMVSAYFLSLVNTQILKSDLSTVAEDSFLFSSSDTKKPLFRGALFYFFQIIILLASVPYSDYFCTL</sequence>
<reference evidence="2" key="1">
    <citation type="journal article" date="2003" name="Plasmid">
        <title>Structural and functional analysis of pt38, a 2.9kb plasmid of Streptococcus thermophilus yogurt strain.</title>
        <authorList>
            <person name="Petrova P."/>
            <person name="Miteva V."/>
            <person name="Ruiz-Maso J."/>
            <person name="del Solar G."/>
        </authorList>
    </citation>
    <scope>NUCLEOTIDE SEQUENCE [LARGE SCALE GENOMIC DNA]</scope>
    <source>
        <strain evidence="2">2783</strain>
        <plasmid evidence="2">pt38</plasmid>
    </source>
</reference>
<accession>Q70LH2</accession>
<proteinExistence type="predicted"/>
<feature type="transmembrane region" description="Helical" evidence="1">
    <location>
        <begin position="63"/>
        <end position="83"/>
    </location>
</feature>
<evidence type="ECO:0000313" key="2">
    <source>
        <dbReference type="EMBL" id="CAD97601.1"/>
    </source>
</evidence>
<keyword evidence="1" id="KW-1133">Transmembrane helix</keyword>
<dbReference type="EMBL" id="AJ566638">
    <property type="protein sequence ID" value="CAD97601.1"/>
    <property type="molecule type" value="Genomic_DNA"/>
</dbReference>
<evidence type="ECO:0000256" key="1">
    <source>
        <dbReference type="SAM" id="Phobius"/>
    </source>
</evidence>
<geneLocation type="plasmid" evidence="2">
    <name>pt38</name>
</geneLocation>
<organism evidence="2">
    <name type="scientific">Streptococcus thermophilus</name>
    <dbReference type="NCBI Taxonomy" id="1308"/>
    <lineage>
        <taxon>Bacteria</taxon>
        <taxon>Bacillati</taxon>
        <taxon>Bacillota</taxon>
        <taxon>Bacilli</taxon>
        <taxon>Lactobacillales</taxon>
        <taxon>Streptococcaceae</taxon>
        <taxon>Streptococcus</taxon>
    </lineage>
</organism>
<dbReference type="AlphaFoldDB" id="Q70LH2"/>
<keyword evidence="1" id="KW-0472">Membrane</keyword>
<keyword evidence="2" id="KW-0614">Plasmid</keyword>
<protein>
    <submittedName>
        <fullName evidence="2">Uncharacterized protein</fullName>
    </submittedName>
</protein>
<feature type="transmembrane region" description="Helical" evidence="1">
    <location>
        <begin position="21"/>
        <end position="40"/>
    </location>
</feature>
<keyword evidence="1" id="KW-0812">Transmembrane</keyword>
<name>Q70LH2_STRTR</name>